<dbReference type="RefSeq" id="XP_018076542.1">
    <property type="nucleotide sequence ID" value="XM_018221789.1"/>
</dbReference>
<dbReference type="InterPro" id="IPR037175">
    <property type="entry name" value="KFase_sf"/>
</dbReference>
<sequence>MPPSAIETNATCFPLSSRLTPPKDIETENRLSGSIPKSEEVPVSVVDQSSGRQEHDIGRLPERKIVNGTSRHPAFEDLPYGSKTDPKASAWGLWGPTDELGTSNYLTPEIISHASKEIQTGVVVPLNLPLDCPIVPMNPRRAPCEHEILAKGYANDDKIELNTQSSSHWDGLRHYPYQDEVNPRYYNGASQADISGPAANNRIGIHNAAQHGIVGRGVLLDWRTYAIQNNIKYSPFESHPIPLSELLTVAEEQKVIFEHGDILLIRSGWTEEYLKLSPEEQRQLSSREKREFVGVDASREMIKWHWDNGFSAVAGDTNAYEVWPPTKPWGVACHEVFLSGWGMPIGEVWDLEALAVKCKEVSRWTFFLTSMPLNLKGGVASPANVMAIF</sequence>
<evidence type="ECO:0000313" key="3">
    <source>
        <dbReference type="EMBL" id="KUJ22187.1"/>
    </source>
</evidence>
<dbReference type="SUPFAM" id="SSF102198">
    <property type="entry name" value="Putative cyclase"/>
    <property type="match status" value="1"/>
</dbReference>
<dbReference type="GO" id="GO:0004061">
    <property type="term" value="F:arylformamidase activity"/>
    <property type="evidence" value="ECO:0007669"/>
    <property type="project" value="InterPro"/>
</dbReference>
<dbReference type="KEGG" id="psco:LY89DRAFT_768518"/>
<feature type="compositionally biased region" description="Polar residues" evidence="2">
    <location>
        <begin position="1"/>
        <end position="11"/>
    </location>
</feature>
<dbReference type="Pfam" id="PF04199">
    <property type="entry name" value="Cyclase"/>
    <property type="match status" value="1"/>
</dbReference>
<keyword evidence="4" id="KW-1185">Reference proteome</keyword>
<reference evidence="3 4" key="1">
    <citation type="submission" date="2015-10" db="EMBL/GenBank/DDBJ databases">
        <title>Full genome of DAOMC 229536 Phialocephala scopiformis, a fungal endophyte of spruce producing the potent anti-insectan compound rugulosin.</title>
        <authorList>
            <consortium name="DOE Joint Genome Institute"/>
            <person name="Walker A.K."/>
            <person name="Frasz S.L."/>
            <person name="Seifert K.A."/>
            <person name="Miller J.D."/>
            <person name="Mondo S.J."/>
            <person name="Labutti K."/>
            <person name="Lipzen A."/>
            <person name="Dockter R."/>
            <person name="Kennedy M."/>
            <person name="Grigoriev I.V."/>
            <person name="Spatafora J.W."/>
        </authorList>
    </citation>
    <scope>NUCLEOTIDE SEQUENCE [LARGE SCALE GENOMIC DNA]</scope>
    <source>
        <strain evidence="3 4">CBS 120377</strain>
    </source>
</reference>
<dbReference type="EMBL" id="KQ947407">
    <property type="protein sequence ID" value="KUJ22187.1"/>
    <property type="molecule type" value="Genomic_DNA"/>
</dbReference>
<protein>
    <recommendedName>
        <fullName evidence="5">Cyclase</fullName>
    </recommendedName>
</protein>
<name>A0A194XR31_MOLSC</name>
<evidence type="ECO:0000313" key="4">
    <source>
        <dbReference type="Proteomes" id="UP000070700"/>
    </source>
</evidence>
<gene>
    <name evidence="3" type="ORF">LY89DRAFT_768518</name>
</gene>
<dbReference type="PANTHER" id="PTHR34861">
    <property type="match status" value="1"/>
</dbReference>
<proteinExistence type="inferred from homology"/>
<dbReference type="GeneID" id="28831515"/>
<evidence type="ECO:0000256" key="1">
    <source>
        <dbReference type="ARBA" id="ARBA00007865"/>
    </source>
</evidence>
<dbReference type="Gene3D" id="3.50.30.50">
    <property type="entry name" value="Putative cyclase"/>
    <property type="match status" value="1"/>
</dbReference>
<comment type="similarity">
    <text evidence="1">Belongs to the Cyclase 1 superfamily.</text>
</comment>
<dbReference type="Proteomes" id="UP000070700">
    <property type="component" value="Unassembled WGS sequence"/>
</dbReference>
<dbReference type="PANTHER" id="PTHR34861:SF11">
    <property type="entry name" value="CYCLASE"/>
    <property type="match status" value="1"/>
</dbReference>
<dbReference type="GO" id="GO:0019441">
    <property type="term" value="P:L-tryptophan catabolic process to kynurenine"/>
    <property type="evidence" value="ECO:0007669"/>
    <property type="project" value="InterPro"/>
</dbReference>
<dbReference type="InterPro" id="IPR007325">
    <property type="entry name" value="KFase/CYL"/>
</dbReference>
<evidence type="ECO:0008006" key="5">
    <source>
        <dbReference type="Google" id="ProtNLM"/>
    </source>
</evidence>
<dbReference type="AlphaFoldDB" id="A0A194XR31"/>
<dbReference type="OrthoDB" id="5396at2759"/>
<feature type="region of interest" description="Disordered" evidence="2">
    <location>
        <begin position="1"/>
        <end position="55"/>
    </location>
</feature>
<accession>A0A194XR31</accession>
<evidence type="ECO:0000256" key="2">
    <source>
        <dbReference type="SAM" id="MobiDB-lite"/>
    </source>
</evidence>
<organism evidence="3 4">
    <name type="scientific">Mollisia scopiformis</name>
    <name type="common">Conifer needle endophyte fungus</name>
    <name type="synonym">Phialocephala scopiformis</name>
    <dbReference type="NCBI Taxonomy" id="149040"/>
    <lineage>
        <taxon>Eukaryota</taxon>
        <taxon>Fungi</taxon>
        <taxon>Dikarya</taxon>
        <taxon>Ascomycota</taxon>
        <taxon>Pezizomycotina</taxon>
        <taxon>Leotiomycetes</taxon>
        <taxon>Helotiales</taxon>
        <taxon>Mollisiaceae</taxon>
        <taxon>Mollisia</taxon>
    </lineage>
</organism>
<dbReference type="InParanoid" id="A0A194XR31"/>